<dbReference type="Proteomes" id="UP001374535">
    <property type="component" value="Chromosome 2"/>
</dbReference>
<sequence length="125" mass="13154">MESISHALEATTDPQPDEEEDGTDEQIEEEEDPYVFLPDVFGLGVAIVGLVLERREGNVVGDIERGGGIVGPLLLLEALRRRVEGGFRSEGAVLGMVGEGVVEDGIKLGLKGERGEVVVGLKGGG</sequence>
<dbReference type="EMBL" id="CP144699">
    <property type="protein sequence ID" value="WVZ19418.1"/>
    <property type="molecule type" value="Genomic_DNA"/>
</dbReference>
<organism evidence="2 3">
    <name type="scientific">Vigna mungo</name>
    <name type="common">Black gram</name>
    <name type="synonym">Phaseolus mungo</name>
    <dbReference type="NCBI Taxonomy" id="3915"/>
    <lineage>
        <taxon>Eukaryota</taxon>
        <taxon>Viridiplantae</taxon>
        <taxon>Streptophyta</taxon>
        <taxon>Embryophyta</taxon>
        <taxon>Tracheophyta</taxon>
        <taxon>Spermatophyta</taxon>
        <taxon>Magnoliopsida</taxon>
        <taxon>eudicotyledons</taxon>
        <taxon>Gunneridae</taxon>
        <taxon>Pentapetalae</taxon>
        <taxon>rosids</taxon>
        <taxon>fabids</taxon>
        <taxon>Fabales</taxon>
        <taxon>Fabaceae</taxon>
        <taxon>Papilionoideae</taxon>
        <taxon>50 kb inversion clade</taxon>
        <taxon>NPAAA clade</taxon>
        <taxon>indigoferoid/millettioid clade</taxon>
        <taxon>Phaseoleae</taxon>
        <taxon>Vigna</taxon>
    </lineage>
</organism>
<feature type="compositionally biased region" description="Acidic residues" evidence="1">
    <location>
        <begin position="15"/>
        <end position="31"/>
    </location>
</feature>
<reference evidence="2 3" key="1">
    <citation type="journal article" date="2023" name="Life. Sci Alliance">
        <title>Evolutionary insights into 3D genome organization and epigenetic landscape of Vigna mungo.</title>
        <authorList>
            <person name="Junaid A."/>
            <person name="Singh B."/>
            <person name="Bhatia S."/>
        </authorList>
    </citation>
    <scope>NUCLEOTIDE SEQUENCE [LARGE SCALE GENOMIC DNA]</scope>
    <source>
        <strain evidence="2">Urdbean</strain>
    </source>
</reference>
<dbReference type="AlphaFoldDB" id="A0AAQ3P3Y9"/>
<keyword evidence="3" id="KW-1185">Reference proteome</keyword>
<evidence type="ECO:0000256" key="1">
    <source>
        <dbReference type="SAM" id="MobiDB-lite"/>
    </source>
</evidence>
<evidence type="ECO:0000313" key="3">
    <source>
        <dbReference type="Proteomes" id="UP001374535"/>
    </source>
</evidence>
<protein>
    <submittedName>
        <fullName evidence="2">Uncharacterized protein</fullName>
    </submittedName>
</protein>
<proteinExistence type="predicted"/>
<accession>A0AAQ3P3Y9</accession>
<feature type="region of interest" description="Disordered" evidence="1">
    <location>
        <begin position="1"/>
        <end position="31"/>
    </location>
</feature>
<name>A0AAQ3P3Y9_VIGMU</name>
<evidence type="ECO:0000313" key="2">
    <source>
        <dbReference type="EMBL" id="WVZ19418.1"/>
    </source>
</evidence>
<gene>
    <name evidence="2" type="ORF">V8G54_006740</name>
</gene>